<reference evidence="4" key="1">
    <citation type="submission" date="2022-10" db="EMBL/GenBank/DDBJ databases">
        <title>The complete genomes of actinobacterial strains from the NBC collection.</title>
        <authorList>
            <person name="Joergensen T.S."/>
            <person name="Alvarez Arevalo M."/>
            <person name="Sterndorff E.B."/>
            <person name="Faurdal D."/>
            <person name="Vuksanovic O."/>
            <person name="Mourched A.-S."/>
            <person name="Charusanti P."/>
            <person name="Shaw S."/>
            <person name="Blin K."/>
            <person name="Weber T."/>
        </authorList>
    </citation>
    <scope>NUCLEOTIDE SEQUENCE</scope>
    <source>
        <strain evidence="4">NBC_00119</strain>
    </source>
</reference>
<dbReference type="Pfam" id="PF07811">
    <property type="entry name" value="TadE"/>
    <property type="match status" value="1"/>
</dbReference>
<organism evidence="4">
    <name type="scientific">Streptomyces sp. NBC_00119</name>
    <dbReference type="NCBI Taxonomy" id="2975659"/>
    <lineage>
        <taxon>Bacteria</taxon>
        <taxon>Bacillati</taxon>
        <taxon>Actinomycetota</taxon>
        <taxon>Actinomycetes</taxon>
        <taxon>Kitasatosporales</taxon>
        <taxon>Streptomycetaceae</taxon>
        <taxon>Streptomyces</taxon>
    </lineage>
</organism>
<name>A0AAU1UNF7_9ACTN</name>
<feature type="compositionally biased region" description="Basic residues" evidence="1">
    <location>
        <begin position="9"/>
        <end position="20"/>
    </location>
</feature>
<dbReference type="AlphaFoldDB" id="A0AAU1UNF7"/>
<feature type="compositionally biased region" description="Basic and acidic residues" evidence="1">
    <location>
        <begin position="43"/>
        <end position="59"/>
    </location>
</feature>
<evidence type="ECO:0000256" key="2">
    <source>
        <dbReference type="SAM" id="Phobius"/>
    </source>
</evidence>
<evidence type="ECO:0000256" key="1">
    <source>
        <dbReference type="SAM" id="MobiDB-lite"/>
    </source>
</evidence>
<proteinExistence type="predicted"/>
<keyword evidence="2" id="KW-1133">Transmembrane helix</keyword>
<sequence>MGRLLGAKGRLRRGHGRRARTGIGGPRCPRTESGPRCPPTESGPRRSRTENGPRRGLRTDDRGVSILEFAGFLPFLLLIGMAAIQLGLVGYSANQAGSGARAAARVQSQGGDGTGAGQAAMSGWLDADIDAGGGGGDTTTATVTVHVPVLVPFLDDRWDVRRTATMPNDRDPEGG</sequence>
<evidence type="ECO:0000313" key="4">
    <source>
        <dbReference type="EMBL" id="WTS18767.1"/>
    </source>
</evidence>
<gene>
    <name evidence="4" type="ORF">OHU69_21200</name>
</gene>
<feature type="region of interest" description="Disordered" evidence="1">
    <location>
        <begin position="1"/>
        <end position="59"/>
    </location>
</feature>
<feature type="domain" description="TadE-like" evidence="3">
    <location>
        <begin position="63"/>
        <end position="105"/>
    </location>
</feature>
<evidence type="ECO:0000259" key="3">
    <source>
        <dbReference type="Pfam" id="PF07811"/>
    </source>
</evidence>
<keyword evidence="2" id="KW-0472">Membrane</keyword>
<dbReference type="InterPro" id="IPR012495">
    <property type="entry name" value="TadE-like_dom"/>
</dbReference>
<dbReference type="EMBL" id="CP108195">
    <property type="protein sequence ID" value="WTS18767.1"/>
    <property type="molecule type" value="Genomic_DNA"/>
</dbReference>
<keyword evidence="2" id="KW-0812">Transmembrane</keyword>
<protein>
    <submittedName>
        <fullName evidence="4">Pilus assembly protein</fullName>
    </submittedName>
</protein>
<feature type="transmembrane region" description="Helical" evidence="2">
    <location>
        <begin position="64"/>
        <end position="88"/>
    </location>
</feature>
<accession>A0AAU1UNF7</accession>